<dbReference type="GO" id="GO:0017000">
    <property type="term" value="P:antibiotic biosynthetic process"/>
    <property type="evidence" value="ECO:0007669"/>
    <property type="project" value="UniProtKB-ARBA"/>
</dbReference>
<dbReference type="AlphaFoldDB" id="A0A6G4TXT7"/>
<comment type="caution">
    <text evidence="2">The sequence shown here is derived from an EMBL/GenBank/DDBJ whole genome shotgun (WGS) entry which is preliminary data.</text>
</comment>
<sequence>MAYTTRDQWHEHYAEGGGWRPVRPEELDPLAARLGPGAGRRLLDVGCGDGGYAASLAGLGFTVLGVDYAASAIEAARARPSAGVELGFQVFDIEQDDPATLPDDTFDVITVRLVLAFLDQPRFLGTARRLLAPTGQLVVTTPLAERLPAERQDIGLTADDLAVLQTGWSRVETYDVDTLRVITLSDTPTDQRTVSDLSGKLIAMPAPNTSPGPAMDELDSARAEHHGRPEPLLTFPEGDDPDGPDLPDVEEPEEV</sequence>
<dbReference type="EMBL" id="JAAKZV010000043">
    <property type="protein sequence ID" value="NGN64795.1"/>
    <property type="molecule type" value="Genomic_DNA"/>
</dbReference>
<evidence type="ECO:0000256" key="1">
    <source>
        <dbReference type="SAM" id="MobiDB-lite"/>
    </source>
</evidence>
<proteinExistence type="predicted"/>
<reference evidence="2 3" key="1">
    <citation type="submission" date="2020-02" db="EMBL/GenBank/DDBJ databases">
        <title>Whole-genome analyses of novel actinobacteria.</title>
        <authorList>
            <person name="Sahin N."/>
        </authorList>
    </citation>
    <scope>NUCLEOTIDE SEQUENCE [LARGE SCALE GENOMIC DNA]</scope>
    <source>
        <strain evidence="2 3">A7024</strain>
    </source>
</reference>
<feature type="region of interest" description="Disordered" evidence="1">
    <location>
        <begin position="202"/>
        <end position="255"/>
    </location>
</feature>
<dbReference type="PANTHER" id="PTHR43861">
    <property type="entry name" value="TRANS-ACONITATE 2-METHYLTRANSFERASE-RELATED"/>
    <property type="match status" value="1"/>
</dbReference>
<accession>A0A6G4TXT7</accession>
<keyword evidence="2" id="KW-0489">Methyltransferase</keyword>
<dbReference type="SUPFAM" id="SSF53335">
    <property type="entry name" value="S-adenosyl-L-methionine-dependent methyltransferases"/>
    <property type="match status" value="1"/>
</dbReference>
<feature type="compositionally biased region" description="Acidic residues" evidence="1">
    <location>
        <begin position="237"/>
        <end position="255"/>
    </location>
</feature>
<dbReference type="Pfam" id="PF13489">
    <property type="entry name" value="Methyltransf_23"/>
    <property type="match status" value="1"/>
</dbReference>
<keyword evidence="3" id="KW-1185">Reference proteome</keyword>
<dbReference type="Gene3D" id="3.40.50.150">
    <property type="entry name" value="Vaccinia Virus protein VP39"/>
    <property type="match status" value="1"/>
</dbReference>
<name>A0A6G4TXT7_9ACTN</name>
<evidence type="ECO:0000313" key="3">
    <source>
        <dbReference type="Proteomes" id="UP000481583"/>
    </source>
</evidence>
<gene>
    <name evidence="2" type="ORF">G5C51_12905</name>
</gene>
<dbReference type="GO" id="GO:0008168">
    <property type="term" value="F:methyltransferase activity"/>
    <property type="evidence" value="ECO:0007669"/>
    <property type="project" value="UniProtKB-KW"/>
</dbReference>
<organism evidence="2 3">
    <name type="scientific">Streptomyces coryli</name>
    <dbReference type="NCBI Taxonomy" id="1128680"/>
    <lineage>
        <taxon>Bacteria</taxon>
        <taxon>Bacillati</taxon>
        <taxon>Actinomycetota</taxon>
        <taxon>Actinomycetes</taxon>
        <taxon>Kitasatosporales</taxon>
        <taxon>Streptomycetaceae</taxon>
        <taxon>Streptomyces</taxon>
    </lineage>
</organism>
<dbReference type="InterPro" id="IPR029063">
    <property type="entry name" value="SAM-dependent_MTases_sf"/>
</dbReference>
<evidence type="ECO:0000313" key="2">
    <source>
        <dbReference type="EMBL" id="NGN64795.1"/>
    </source>
</evidence>
<protein>
    <submittedName>
        <fullName evidence="2">Class I SAM-dependent methyltransferase</fullName>
    </submittedName>
</protein>
<dbReference type="RefSeq" id="WP_165236612.1">
    <property type="nucleotide sequence ID" value="NZ_JAAKZV010000043.1"/>
</dbReference>
<dbReference type="GO" id="GO:0032259">
    <property type="term" value="P:methylation"/>
    <property type="evidence" value="ECO:0007669"/>
    <property type="project" value="UniProtKB-KW"/>
</dbReference>
<keyword evidence="2" id="KW-0808">Transferase</keyword>
<dbReference type="CDD" id="cd02440">
    <property type="entry name" value="AdoMet_MTases"/>
    <property type="match status" value="1"/>
</dbReference>
<dbReference type="Proteomes" id="UP000481583">
    <property type="component" value="Unassembled WGS sequence"/>
</dbReference>
<feature type="compositionally biased region" description="Basic and acidic residues" evidence="1">
    <location>
        <begin position="219"/>
        <end position="229"/>
    </location>
</feature>